<sequence>MTQNDQARAFAALHIPGDPLILFNAWDAGSATAIAEAGAKAIATSSSSVAMANGFPDGEAVPMDFALANADRIVQSVGLPVTVDFEGGYAVAPEAVAANAKRLAATGVVGCNFEDQVVGGEGLHSIDYQSHRIRALRDAVGPDLFINLRTDLFLKADASAHDATLADAAIERGRAYADAGVSGFFIPGLGDLTLVERICKAVPLPVNAMHFPGAPNREQWASAGIARISYGPFPHMDLMAALTSMAREAIS</sequence>
<dbReference type="Gene3D" id="3.20.20.60">
    <property type="entry name" value="Phosphoenolpyruvate-binding domains"/>
    <property type="match status" value="1"/>
</dbReference>
<dbReference type="PANTHER" id="PTHR42905">
    <property type="entry name" value="PHOSPHOENOLPYRUVATE CARBOXYLASE"/>
    <property type="match status" value="1"/>
</dbReference>
<evidence type="ECO:0000313" key="2">
    <source>
        <dbReference type="Proteomes" id="UP001165363"/>
    </source>
</evidence>
<gene>
    <name evidence="1" type="ORF">LZ536_09135</name>
</gene>
<dbReference type="Proteomes" id="UP001165363">
    <property type="component" value="Unassembled WGS sequence"/>
</dbReference>
<dbReference type="InterPro" id="IPR015813">
    <property type="entry name" value="Pyrv/PenolPyrv_kinase-like_dom"/>
</dbReference>
<reference evidence="1" key="1">
    <citation type="submission" date="2022-05" db="EMBL/GenBank/DDBJ databases">
        <authorList>
            <person name="Jo J.-H."/>
            <person name="Im W.-T."/>
        </authorList>
    </citation>
    <scope>NUCLEOTIDE SEQUENCE</scope>
    <source>
        <strain evidence="1">SE158</strain>
    </source>
</reference>
<dbReference type="GO" id="GO:0016829">
    <property type="term" value="F:lyase activity"/>
    <property type="evidence" value="ECO:0007669"/>
    <property type="project" value="UniProtKB-KW"/>
</dbReference>
<protein>
    <submittedName>
        <fullName evidence="1">Isocitrate lyase/phosphoenolpyruvate mutase family protein</fullName>
    </submittedName>
</protein>
<organism evidence="1 2">
    <name type="scientific">Sphingomonas alba</name>
    <dbReference type="NCBI Taxonomy" id="2908208"/>
    <lineage>
        <taxon>Bacteria</taxon>
        <taxon>Pseudomonadati</taxon>
        <taxon>Pseudomonadota</taxon>
        <taxon>Alphaproteobacteria</taxon>
        <taxon>Sphingomonadales</taxon>
        <taxon>Sphingomonadaceae</taxon>
        <taxon>Sphingomonas</taxon>
    </lineage>
</organism>
<comment type="caution">
    <text evidence="1">The sequence shown here is derived from an EMBL/GenBank/DDBJ whole genome shotgun (WGS) entry which is preliminary data.</text>
</comment>
<dbReference type="SUPFAM" id="SSF51621">
    <property type="entry name" value="Phosphoenolpyruvate/pyruvate domain"/>
    <property type="match status" value="1"/>
</dbReference>
<dbReference type="EMBL" id="JAMGBD010000001">
    <property type="protein sequence ID" value="MCL6684060.1"/>
    <property type="molecule type" value="Genomic_DNA"/>
</dbReference>
<keyword evidence="2" id="KW-1185">Reference proteome</keyword>
<dbReference type="InterPro" id="IPR040442">
    <property type="entry name" value="Pyrv_kinase-like_dom_sf"/>
</dbReference>
<keyword evidence="1" id="KW-0456">Lyase</keyword>
<proteinExistence type="predicted"/>
<evidence type="ECO:0000313" key="1">
    <source>
        <dbReference type="EMBL" id="MCL6684060.1"/>
    </source>
</evidence>
<dbReference type="RefSeq" id="WP_249848320.1">
    <property type="nucleotide sequence ID" value="NZ_JAMGBD010000001.1"/>
</dbReference>
<dbReference type="PANTHER" id="PTHR42905:SF16">
    <property type="entry name" value="CARBOXYPHOSPHONOENOLPYRUVATE PHOSPHONOMUTASE-LIKE PROTEIN (AFU_ORTHOLOGUE AFUA_5G07230)"/>
    <property type="match status" value="1"/>
</dbReference>
<name>A0ABT0RNG6_9SPHN</name>
<dbReference type="CDD" id="cd00377">
    <property type="entry name" value="ICL_PEPM"/>
    <property type="match status" value="1"/>
</dbReference>
<dbReference type="InterPro" id="IPR039556">
    <property type="entry name" value="ICL/PEPM"/>
</dbReference>
<dbReference type="Pfam" id="PF13714">
    <property type="entry name" value="PEP_mutase"/>
    <property type="match status" value="1"/>
</dbReference>
<accession>A0ABT0RNG6</accession>